<evidence type="ECO:0000313" key="7">
    <source>
        <dbReference type="Proteomes" id="UP000290218"/>
    </source>
</evidence>
<sequence length="753" mass="84561">MTKIDDFSMELEFTQTYRNNMQSHVAIREANCLRVQFPATLGTIQDGDRLAGRTNWGWVGFSPHNAPPNCAYGYFCHEQKIIDAVERGNIPIAQRDAVMEMLHFWKKENSKAKVESAFTPKMLPVLFRDEIVPLPYNFKPMIAQPIYRMAGVFVDYEKLVRLGLPGLKQEVTEYRDKAKASQGDHLLFEGLLMAIQVLVDSSLHFQKEAEAKAQACSDPVRAEQLRKLAAVLGWNAVRKPESFYEALQLSWLYTLVSGSLELGRMDVYLGDLYVHDLEAGIITEPEALSLMQSLWKLINQLFRDVDGRIIIGGRGRRNEANADRFALLALETTRTYGRAILPQLTLRFYEGMNPLLMERSLELIGAGHTFPLLYNDDVLVPGVAHAYEVTVEEAEQYMPLGCGEIVLDHVGFGTPSGSLNVLKALDVTMRDGVDHIMSKRLGLPTGDLRDFRTFEDFFAAFKKQLAFFIEILADHEELEYVESGKQASYLYLSLLYDDCLPRGKAIFSGGIKYLGGSLESFGTVNAADSLTAIKKLVFDDKVISAERLIQALNANFVGFEKERRLMIDCPKYGNDDAYADDIMVELHEFICNTVRDQRKRTNLDWYLNVLINNKQNTILGRWVGATPDGRKAGGPMANANTPAGGNDKKGITALINSIVKPSHAIHAGAVQNMRFGYDFFSKDKAKLEATLTTYFKKGGAQAMITVINKGDLEHALAEPEKYQDLFVRIGGFSARYIDLPKDVQLEILSRKTY</sequence>
<evidence type="ECO:0000313" key="6">
    <source>
        <dbReference type="EMBL" id="RXK55919.1"/>
    </source>
</evidence>
<dbReference type="InterPro" id="IPR001150">
    <property type="entry name" value="Gly_radical"/>
</dbReference>
<evidence type="ECO:0000259" key="5">
    <source>
        <dbReference type="PROSITE" id="PS51554"/>
    </source>
</evidence>
<dbReference type="SUPFAM" id="SSF51998">
    <property type="entry name" value="PFL-like glycyl radical enzymes"/>
    <property type="match status" value="1"/>
</dbReference>
<organism evidence="6 7">
    <name type="scientific">Oleiharenicola lentus</name>
    <dbReference type="NCBI Taxonomy" id="2508720"/>
    <lineage>
        <taxon>Bacteria</taxon>
        <taxon>Pseudomonadati</taxon>
        <taxon>Verrucomicrobiota</taxon>
        <taxon>Opitutia</taxon>
        <taxon>Opitutales</taxon>
        <taxon>Opitutaceae</taxon>
        <taxon>Oleiharenicola</taxon>
    </lineage>
</organism>
<evidence type="ECO:0000256" key="1">
    <source>
        <dbReference type="ARBA" id="ARBA00022818"/>
    </source>
</evidence>
<reference evidence="6 7" key="1">
    <citation type="submission" date="2019-01" db="EMBL/GenBank/DDBJ databases">
        <title>Lacunisphaera sp. strain TWA-58.</title>
        <authorList>
            <person name="Chen W.-M."/>
        </authorList>
    </citation>
    <scope>NUCLEOTIDE SEQUENCE [LARGE SCALE GENOMIC DNA]</scope>
    <source>
        <strain evidence="6 7">TWA-58</strain>
    </source>
</reference>
<dbReference type="EMBL" id="SDHX01000001">
    <property type="protein sequence ID" value="RXK55919.1"/>
    <property type="molecule type" value="Genomic_DNA"/>
</dbReference>
<dbReference type="AlphaFoldDB" id="A0A4V1M6M5"/>
<dbReference type="InterPro" id="IPR051215">
    <property type="entry name" value="GRE"/>
</dbReference>
<dbReference type="Pfam" id="PF02901">
    <property type="entry name" value="PFL-like"/>
    <property type="match status" value="1"/>
</dbReference>
<evidence type="ECO:0008006" key="8">
    <source>
        <dbReference type="Google" id="ProtNLM"/>
    </source>
</evidence>
<comment type="caution">
    <text evidence="6">The sequence shown here is derived from an EMBL/GenBank/DDBJ whole genome shotgun (WGS) entry which is preliminary data.</text>
</comment>
<dbReference type="Proteomes" id="UP000290218">
    <property type="component" value="Unassembled WGS sequence"/>
</dbReference>
<dbReference type="PANTHER" id="PTHR43641:SF2">
    <property type="entry name" value="DEHYDRATASE YBIW-RELATED"/>
    <property type="match status" value="1"/>
</dbReference>
<evidence type="ECO:0000256" key="2">
    <source>
        <dbReference type="ARBA" id="ARBA00023239"/>
    </source>
</evidence>
<feature type="domain" description="Glycine radical" evidence="4">
    <location>
        <begin position="638"/>
        <end position="753"/>
    </location>
</feature>
<dbReference type="PANTHER" id="PTHR43641">
    <property type="entry name" value="FORMATE ACETYLTRANSFERASE 3-RELATED"/>
    <property type="match status" value="1"/>
</dbReference>
<proteinExistence type="predicted"/>
<dbReference type="GO" id="GO:0005829">
    <property type="term" value="C:cytosol"/>
    <property type="evidence" value="ECO:0007669"/>
    <property type="project" value="TreeGrafter"/>
</dbReference>
<dbReference type="GO" id="GO:0016829">
    <property type="term" value="F:lyase activity"/>
    <property type="evidence" value="ECO:0007669"/>
    <property type="project" value="UniProtKB-KW"/>
</dbReference>
<keyword evidence="1 3" id="KW-0556">Organic radical</keyword>
<gene>
    <name evidence="6" type="ORF">ESB00_08580</name>
</gene>
<evidence type="ECO:0000256" key="3">
    <source>
        <dbReference type="PROSITE-ProRule" id="PRU00493"/>
    </source>
</evidence>
<dbReference type="PROSITE" id="PS51554">
    <property type="entry name" value="PFL"/>
    <property type="match status" value="1"/>
</dbReference>
<feature type="modified residue" description="Glycine radical" evidence="3">
    <location>
        <position position="731"/>
    </location>
</feature>
<dbReference type="PROSITE" id="PS51149">
    <property type="entry name" value="GLY_RADICAL_2"/>
    <property type="match status" value="1"/>
</dbReference>
<dbReference type="Gene3D" id="3.20.70.20">
    <property type="match status" value="1"/>
</dbReference>
<feature type="domain" description="PFL" evidence="5">
    <location>
        <begin position="1"/>
        <end position="631"/>
    </location>
</feature>
<evidence type="ECO:0000259" key="4">
    <source>
        <dbReference type="PROSITE" id="PS51149"/>
    </source>
</evidence>
<keyword evidence="2" id="KW-0456">Lyase</keyword>
<keyword evidence="7" id="KW-1185">Reference proteome</keyword>
<protein>
    <recommendedName>
        <fullName evidence="8">Pyruvate formate-lyase</fullName>
    </recommendedName>
</protein>
<accession>A0A4V1M6M5</accession>
<dbReference type="Pfam" id="PF01228">
    <property type="entry name" value="Gly_radical"/>
    <property type="match status" value="1"/>
</dbReference>
<name>A0A4V1M6M5_9BACT</name>
<dbReference type="OrthoDB" id="9803969at2"/>
<dbReference type="InterPro" id="IPR004184">
    <property type="entry name" value="PFL_dom"/>
</dbReference>